<evidence type="ECO:0000256" key="1">
    <source>
        <dbReference type="ARBA" id="ARBA00023015"/>
    </source>
</evidence>
<protein>
    <submittedName>
        <fullName evidence="5">Transcriptional regulator</fullName>
    </submittedName>
</protein>
<dbReference type="RefSeq" id="WP_063634938.1">
    <property type="nucleotide sequence ID" value="NZ_CP015285.1"/>
</dbReference>
<name>A0A160JGL4_9PROT</name>
<dbReference type="KEGG" id="ahu:A6A40_07995"/>
<dbReference type="EMBL" id="CP015285">
    <property type="protein sequence ID" value="ANC91854.1"/>
    <property type="molecule type" value="Genomic_DNA"/>
</dbReference>
<dbReference type="GO" id="GO:0003677">
    <property type="term" value="F:DNA binding"/>
    <property type="evidence" value="ECO:0007669"/>
    <property type="project" value="UniProtKB-KW"/>
</dbReference>
<dbReference type="PANTHER" id="PTHR33204:SF37">
    <property type="entry name" value="HTH-TYPE TRANSCRIPTIONAL REGULATOR YODB"/>
    <property type="match status" value="1"/>
</dbReference>
<proteinExistence type="predicted"/>
<keyword evidence="1" id="KW-0805">Transcription regulation</keyword>
<evidence type="ECO:0000313" key="6">
    <source>
        <dbReference type="Proteomes" id="UP000077405"/>
    </source>
</evidence>
<evidence type="ECO:0000256" key="3">
    <source>
        <dbReference type="ARBA" id="ARBA00023163"/>
    </source>
</evidence>
<dbReference type="InterPro" id="IPR011991">
    <property type="entry name" value="ArsR-like_HTH"/>
</dbReference>
<dbReference type="CDD" id="cd00090">
    <property type="entry name" value="HTH_ARSR"/>
    <property type="match status" value="1"/>
</dbReference>
<dbReference type="STRING" id="1226968.A6A40_07995"/>
<dbReference type="InterPro" id="IPR002577">
    <property type="entry name" value="HTH_HxlR"/>
</dbReference>
<keyword evidence="6" id="KW-1185">Reference proteome</keyword>
<dbReference type="AlphaFoldDB" id="A0A160JGL4"/>
<accession>A0A160JGL4</accession>
<reference evidence="5 6" key="1">
    <citation type="journal article" date="2013" name="Int. J. Syst. Evol. Microbiol.">
        <title>Azospirillum humicireducens sp. nov., a nitrogen-fixing bacterium isolated from a microbial fuel cell.</title>
        <authorList>
            <person name="Zhou S."/>
            <person name="Han L."/>
            <person name="Wang Y."/>
            <person name="Yang G."/>
            <person name="Zhuang L."/>
            <person name="Hu P."/>
        </authorList>
    </citation>
    <scope>NUCLEOTIDE SEQUENCE [LARGE SCALE GENOMIC DNA]</scope>
    <source>
        <strain evidence="5 6">SgZ-5</strain>
    </source>
</reference>
<keyword evidence="2" id="KW-0238">DNA-binding</keyword>
<evidence type="ECO:0000259" key="4">
    <source>
        <dbReference type="PROSITE" id="PS51118"/>
    </source>
</evidence>
<dbReference type="InterPro" id="IPR036388">
    <property type="entry name" value="WH-like_DNA-bd_sf"/>
</dbReference>
<gene>
    <name evidence="5" type="ORF">A6A40_07995</name>
</gene>
<evidence type="ECO:0000313" key="5">
    <source>
        <dbReference type="EMBL" id="ANC91854.1"/>
    </source>
</evidence>
<dbReference type="Pfam" id="PF01638">
    <property type="entry name" value="HxlR"/>
    <property type="match status" value="1"/>
</dbReference>
<evidence type="ECO:0000256" key="2">
    <source>
        <dbReference type="ARBA" id="ARBA00023125"/>
    </source>
</evidence>
<dbReference type="OrthoDB" id="9800350at2"/>
<keyword evidence="3" id="KW-0804">Transcription</keyword>
<dbReference type="PROSITE" id="PS51118">
    <property type="entry name" value="HTH_HXLR"/>
    <property type="match status" value="1"/>
</dbReference>
<dbReference type="GO" id="GO:0006355">
    <property type="term" value="P:regulation of DNA-templated transcription"/>
    <property type="evidence" value="ECO:0007669"/>
    <property type="project" value="UniProtKB-ARBA"/>
</dbReference>
<dbReference type="PANTHER" id="PTHR33204">
    <property type="entry name" value="TRANSCRIPTIONAL REGULATOR, MARR FAMILY"/>
    <property type="match status" value="1"/>
</dbReference>
<dbReference type="SUPFAM" id="SSF46785">
    <property type="entry name" value="Winged helix' DNA-binding domain"/>
    <property type="match status" value="1"/>
</dbReference>
<feature type="domain" description="HTH hxlR-type" evidence="4">
    <location>
        <begin position="27"/>
        <end position="125"/>
    </location>
</feature>
<sequence length="145" mass="15983">MDRTLLGLGGKRPSEMDQLPDAYASGCPTRHALDRIADKWTVLILGLLEGGPMRFNQLRREIEGISQKMLSQTLKSLERDGLVSRKVFATVPVTVEYAITPLGATLAETLVPLRIWAETHIAQLLESRAAYDRAESDAPARLDVA</sequence>
<dbReference type="Proteomes" id="UP000077405">
    <property type="component" value="Chromosome"/>
</dbReference>
<organism evidence="5 6">
    <name type="scientific">Azospirillum humicireducens</name>
    <dbReference type="NCBI Taxonomy" id="1226968"/>
    <lineage>
        <taxon>Bacteria</taxon>
        <taxon>Pseudomonadati</taxon>
        <taxon>Pseudomonadota</taxon>
        <taxon>Alphaproteobacteria</taxon>
        <taxon>Rhodospirillales</taxon>
        <taxon>Azospirillaceae</taxon>
        <taxon>Azospirillum</taxon>
    </lineage>
</organism>
<dbReference type="InterPro" id="IPR036390">
    <property type="entry name" value="WH_DNA-bd_sf"/>
</dbReference>
<dbReference type="Gene3D" id="1.10.10.10">
    <property type="entry name" value="Winged helix-like DNA-binding domain superfamily/Winged helix DNA-binding domain"/>
    <property type="match status" value="1"/>
</dbReference>